<dbReference type="AlphaFoldDB" id="A0A810L1S0"/>
<organism evidence="5 6">
    <name type="scientific">Actinocatenispora sera</name>
    <dbReference type="NCBI Taxonomy" id="390989"/>
    <lineage>
        <taxon>Bacteria</taxon>
        <taxon>Bacillati</taxon>
        <taxon>Actinomycetota</taxon>
        <taxon>Actinomycetes</taxon>
        <taxon>Micromonosporales</taxon>
        <taxon>Micromonosporaceae</taxon>
        <taxon>Actinocatenispora</taxon>
    </lineage>
</organism>
<dbReference type="Pfam" id="PF00392">
    <property type="entry name" value="GntR"/>
    <property type="match status" value="1"/>
</dbReference>
<evidence type="ECO:0000256" key="2">
    <source>
        <dbReference type="ARBA" id="ARBA00023125"/>
    </source>
</evidence>
<evidence type="ECO:0000313" key="6">
    <source>
        <dbReference type="Proteomes" id="UP000680750"/>
    </source>
</evidence>
<dbReference type="PROSITE" id="PS50949">
    <property type="entry name" value="HTH_GNTR"/>
    <property type="match status" value="1"/>
</dbReference>
<evidence type="ECO:0000313" key="5">
    <source>
        <dbReference type="EMBL" id="BCJ29480.1"/>
    </source>
</evidence>
<dbReference type="OrthoDB" id="5450856at2"/>
<dbReference type="Gene3D" id="1.10.10.10">
    <property type="entry name" value="Winged helix-like DNA-binding domain superfamily/Winged helix DNA-binding domain"/>
    <property type="match status" value="1"/>
</dbReference>
<dbReference type="GO" id="GO:0003677">
    <property type="term" value="F:DNA binding"/>
    <property type="evidence" value="ECO:0007669"/>
    <property type="project" value="UniProtKB-KW"/>
</dbReference>
<dbReference type="InterPro" id="IPR036388">
    <property type="entry name" value="WH-like_DNA-bd_sf"/>
</dbReference>
<dbReference type="PANTHER" id="PTHR44846">
    <property type="entry name" value="MANNOSYL-D-GLYCERATE TRANSPORT/METABOLISM SYSTEM REPRESSOR MNGR-RELATED"/>
    <property type="match status" value="1"/>
</dbReference>
<keyword evidence="1" id="KW-0805">Transcription regulation</keyword>
<dbReference type="InterPro" id="IPR000524">
    <property type="entry name" value="Tscrpt_reg_HTH_GntR"/>
</dbReference>
<dbReference type="EMBL" id="AP023354">
    <property type="protein sequence ID" value="BCJ29480.1"/>
    <property type="molecule type" value="Genomic_DNA"/>
</dbReference>
<dbReference type="PRINTS" id="PR00035">
    <property type="entry name" value="HTHGNTR"/>
</dbReference>
<gene>
    <name evidence="5" type="ORF">Asera_35880</name>
</gene>
<dbReference type="PANTHER" id="PTHR44846:SF1">
    <property type="entry name" value="MANNOSYL-D-GLYCERATE TRANSPORT_METABOLISM SYSTEM REPRESSOR MNGR-RELATED"/>
    <property type="match status" value="1"/>
</dbReference>
<protein>
    <recommendedName>
        <fullName evidence="4">HTH gntR-type domain-containing protein</fullName>
    </recommendedName>
</protein>
<dbReference type="InterPro" id="IPR050679">
    <property type="entry name" value="Bact_HTH_transcr_reg"/>
</dbReference>
<dbReference type="SUPFAM" id="SSF46785">
    <property type="entry name" value="Winged helix' DNA-binding domain"/>
    <property type="match status" value="1"/>
</dbReference>
<feature type="domain" description="HTH gntR-type" evidence="4">
    <location>
        <begin position="13"/>
        <end position="81"/>
    </location>
</feature>
<dbReference type="CDD" id="cd07377">
    <property type="entry name" value="WHTH_GntR"/>
    <property type="match status" value="1"/>
</dbReference>
<keyword evidence="3" id="KW-0804">Transcription</keyword>
<dbReference type="InterPro" id="IPR036390">
    <property type="entry name" value="WH_DNA-bd_sf"/>
</dbReference>
<dbReference type="SMART" id="SM00345">
    <property type="entry name" value="HTH_GNTR"/>
    <property type="match status" value="1"/>
</dbReference>
<evidence type="ECO:0000256" key="3">
    <source>
        <dbReference type="ARBA" id="ARBA00023163"/>
    </source>
</evidence>
<dbReference type="Proteomes" id="UP000680750">
    <property type="component" value="Chromosome"/>
</dbReference>
<keyword evidence="6" id="KW-1185">Reference proteome</keyword>
<reference evidence="5" key="1">
    <citation type="submission" date="2020-08" db="EMBL/GenBank/DDBJ databases">
        <title>Whole genome shotgun sequence of Actinocatenispora sera NBRC 101916.</title>
        <authorList>
            <person name="Komaki H."/>
            <person name="Tamura T."/>
        </authorList>
    </citation>
    <scope>NUCLEOTIDE SEQUENCE</scope>
    <source>
        <strain evidence="5">NBRC 101916</strain>
    </source>
</reference>
<dbReference type="KEGG" id="aser:Asera_35880"/>
<dbReference type="GO" id="GO:0003700">
    <property type="term" value="F:DNA-binding transcription factor activity"/>
    <property type="evidence" value="ECO:0007669"/>
    <property type="project" value="InterPro"/>
</dbReference>
<accession>A0A810L1S0</accession>
<evidence type="ECO:0000256" key="1">
    <source>
        <dbReference type="ARBA" id="ARBA00023015"/>
    </source>
</evidence>
<evidence type="ECO:0000259" key="4">
    <source>
        <dbReference type="PROSITE" id="PS50949"/>
    </source>
</evidence>
<keyword evidence="2" id="KW-0238">DNA-binding</keyword>
<name>A0A810L1S0_9ACTN</name>
<dbReference type="RefSeq" id="WP_035297643.1">
    <property type="nucleotide sequence ID" value="NZ_AP023354.1"/>
</dbReference>
<dbReference type="GO" id="GO:0045892">
    <property type="term" value="P:negative regulation of DNA-templated transcription"/>
    <property type="evidence" value="ECO:0007669"/>
    <property type="project" value="TreeGrafter"/>
</dbReference>
<sequence>MVDLSGLRPGAATPLYVQLRDVMKAAIEAGEYGAGTRLPSETDIAQQTGVARLTVRKAYRLLAEEGLVRTIPQRGTYVEPA</sequence>
<proteinExistence type="predicted"/>